<evidence type="ECO:0000313" key="6">
    <source>
        <dbReference type="Proteomes" id="UP000016930"/>
    </source>
</evidence>
<dbReference type="PANTHER" id="PTHR28657:SF5">
    <property type="entry name" value="INDOLEAMINE 2,3-DIOXYGENASE"/>
    <property type="match status" value="1"/>
</dbReference>
<dbReference type="GO" id="GO:0005737">
    <property type="term" value="C:cytoplasm"/>
    <property type="evidence" value="ECO:0007669"/>
    <property type="project" value="TreeGrafter"/>
</dbReference>
<sequence length="445" mass="50320">MALVISPIHTISRVLPRLSVANDDEPEEFDVHPQSGFFPPQPLQKLPEAFGIWEQLLADAHSCLTLSNDYSEEAVAKRPKGELWRNRVRDMPLISIVNLTENSQLQRAHMVLAWILHFFIHSMPQSEKEPQVRIPQSLAVPLVEVSKILRIAPVATFADVVLWNYELIDPTLPLTPQNIKYDNLFSGTETERQFYVVSALVEMKGVEMLKIFEDFYNLQDPTTPSAVEKIAVDLVQLKKIVDELTEIFRLIRTTLDPNIFYWKARPWWSGAKNTLKKMEWVFEGIPDSAVLDIGGGSAGQSSVMHALDIFLDIDHKLETKRSPPPSERNLQSELGFMERMRRYMPGKHREYLEHMASVRPTVRDVAQNVSTLVVRFDEAVLALKKLRDLHIRVVTLYVVNQTRSTPSAGLVSEVQNEGPARGTGGSSVSILLKAGRDATARSVLQ</sequence>
<keyword evidence="2 4" id="KW-0479">Metal-binding</keyword>
<protein>
    <recommendedName>
        <fullName evidence="7">Indoleamine 2,3-dioxygenase</fullName>
    </recommendedName>
</protein>
<keyword evidence="4" id="KW-0349">Heme</keyword>
<dbReference type="InterPro" id="IPR000898">
    <property type="entry name" value="Indolamine_dOase"/>
</dbReference>
<dbReference type="Proteomes" id="UP000016930">
    <property type="component" value="Unassembled WGS sequence"/>
</dbReference>
<keyword evidence="6" id="KW-1185">Reference proteome</keyword>
<gene>
    <name evidence="5" type="ORF">CERSUDRAFT_104821</name>
</gene>
<dbReference type="OrthoDB" id="540174at2759"/>
<dbReference type="EMBL" id="KB445795">
    <property type="protein sequence ID" value="EMD38214.1"/>
    <property type="molecule type" value="Genomic_DNA"/>
</dbReference>
<evidence type="ECO:0000256" key="4">
    <source>
        <dbReference type="PIRSR" id="PIRSR600898-1"/>
    </source>
</evidence>
<keyword evidence="3 4" id="KW-0408">Iron</keyword>
<dbReference type="GO" id="GO:0019441">
    <property type="term" value="P:L-tryptophan catabolic process to kynurenine"/>
    <property type="evidence" value="ECO:0007669"/>
    <property type="project" value="InterPro"/>
</dbReference>
<proteinExistence type="inferred from homology"/>
<dbReference type="HOGENOM" id="CLU_010089_2_0_1"/>
<evidence type="ECO:0000256" key="1">
    <source>
        <dbReference type="ARBA" id="ARBA00007119"/>
    </source>
</evidence>
<dbReference type="InterPro" id="IPR037217">
    <property type="entry name" value="Trp/Indoleamine_2_3_dOase-like"/>
</dbReference>
<dbReference type="STRING" id="914234.M2PP27"/>
<evidence type="ECO:0008006" key="7">
    <source>
        <dbReference type="Google" id="ProtNLM"/>
    </source>
</evidence>
<dbReference type="SUPFAM" id="SSF140959">
    <property type="entry name" value="Indolic compounds 2,3-dioxygenase-like"/>
    <property type="match status" value="1"/>
</dbReference>
<dbReference type="GO" id="GO:0020037">
    <property type="term" value="F:heme binding"/>
    <property type="evidence" value="ECO:0007669"/>
    <property type="project" value="InterPro"/>
</dbReference>
<comment type="similarity">
    <text evidence="1">Belongs to the indoleamine 2,3-dioxygenase family.</text>
</comment>
<feature type="binding site" description="proximal binding residue" evidence="4">
    <location>
        <position position="390"/>
    </location>
    <ligand>
        <name>heme b</name>
        <dbReference type="ChEBI" id="CHEBI:60344"/>
    </ligand>
    <ligandPart>
        <name>Fe</name>
        <dbReference type="ChEBI" id="CHEBI:18248"/>
    </ligandPart>
</feature>
<dbReference type="PANTHER" id="PTHR28657">
    <property type="entry name" value="INDOLEAMINE 2,3-DIOXYGENASE"/>
    <property type="match status" value="1"/>
</dbReference>
<name>M2PP27_CERS8</name>
<dbReference type="GO" id="GO:0033754">
    <property type="term" value="F:indoleamine 2,3-dioxygenase activity"/>
    <property type="evidence" value="ECO:0007669"/>
    <property type="project" value="TreeGrafter"/>
</dbReference>
<evidence type="ECO:0000256" key="3">
    <source>
        <dbReference type="ARBA" id="ARBA00023004"/>
    </source>
</evidence>
<dbReference type="AlphaFoldDB" id="M2PP27"/>
<dbReference type="Pfam" id="PF01231">
    <property type="entry name" value="IDO"/>
    <property type="match status" value="1"/>
</dbReference>
<evidence type="ECO:0000256" key="2">
    <source>
        <dbReference type="ARBA" id="ARBA00022723"/>
    </source>
</evidence>
<reference evidence="5 6" key="1">
    <citation type="journal article" date="2012" name="Proc. Natl. Acad. Sci. U.S.A.">
        <title>Comparative genomics of Ceriporiopsis subvermispora and Phanerochaete chrysosporium provide insight into selective ligninolysis.</title>
        <authorList>
            <person name="Fernandez-Fueyo E."/>
            <person name="Ruiz-Duenas F.J."/>
            <person name="Ferreira P."/>
            <person name="Floudas D."/>
            <person name="Hibbett D.S."/>
            <person name="Canessa P."/>
            <person name="Larrondo L.F."/>
            <person name="James T.Y."/>
            <person name="Seelenfreund D."/>
            <person name="Lobos S."/>
            <person name="Polanco R."/>
            <person name="Tello M."/>
            <person name="Honda Y."/>
            <person name="Watanabe T."/>
            <person name="Watanabe T."/>
            <person name="Ryu J.S."/>
            <person name="Kubicek C.P."/>
            <person name="Schmoll M."/>
            <person name="Gaskell J."/>
            <person name="Hammel K.E."/>
            <person name="St John F.J."/>
            <person name="Vanden Wymelenberg A."/>
            <person name="Sabat G."/>
            <person name="Splinter BonDurant S."/>
            <person name="Syed K."/>
            <person name="Yadav J.S."/>
            <person name="Doddapaneni H."/>
            <person name="Subramanian V."/>
            <person name="Lavin J.L."/>
            <person name="Oguiza J.A."/>
            <person name="Perez G."/>
            <person name="Pisabarro A.G."/>
            <person name="Ramirez L."/>
            <person name="Santoyo F."/>
            <person name="Master E."/>
            <person name="Coutinho P.M."/>
            <person name="Henrissat B."/>
            <person name="Lombard V."/>
            <person name="Magnuson J.K."/>
            <person name="Kuees U."/>
            <person name="Hori C."/>
            <person name="Igarashi K."/>
            <person name="Samejima M."/>
            <person name="Held B.W."/>
            <person name="Barry K.W."/>
            <person name="LaButti K.M."/>
            <person name="Lapidus A."/>
            <person name="Lindquist E.A."/>
            <person name="Lucas S.M."/>
            <person name="Riley R."/>
            <person name="Salamov A.A."/>
            <person name="Hoffmeister D."/>
            <person name="Schwenk D."/>
            <person name="Hadar Y."/>
            <person name="Yarden O."/>
            <person name="de Vries R.P."/>
            <person name="Wiebenga A."/>
            <person name="Stenlid J."/>
            <person name="Eastwood D."/>
            <person name="Grigoriev I.V."/>
            <person name="Berka R.M."/>
            <person name="Blanchette R.A."/>
            <person name="Kersten P."/>
            <person name="Martinez A.T."/>
            <person name="Vicuna R."/>
            <person name="Cullen D."/>
        </authorList>
    </citation>
    <scope>NUCLEOTIDE SEQUENCE [LARGE SCALE GENOMIC DNA]</scope>
    <source>
        <strain evidence="5 6">B</strain>
    </source>
</reference>
<dbReference type="Gene3D" id="1.20.58.480">
    <property type="match status" value="1"/>
</dbReference>
<evidence type="ECO:0000313" key="5">
    <source>
        <dbReference type="EMBL" id="EMD38214.1"/>
    </source>
</evidence>
<accession>M2PP27</accession>
<dbReference type="GO" id="GO:0034354">
    <property type="term" value="P:'de novo' NAD+ biosynthetic process from L-tryptophan"/>
    <property type="evidence" value="ECO:0007669"/>
    <property type="project" value="TreeGrafter"/>
</dbReference>
<organism evidence="5 6">
    <name type="scientific">Ceriporiopsis subvermispora (strain B)</name>
    <name type="common">White-rot fungus</name>
    <name type="synonym">Gelatoporia subvermispora</name>
    <dbReference type="NCBI Taxonomy" id="914234"/>
    <lineage>
        <taxon>Eukaryota</taxon>
        <taxon>Fungi</taxon>
        <taxon>Dikarya</taxon>
        <taxon>Basidiomycota</taxon>
        <taxon>Agaricomycotina</taxon>
        <taxon>Agaricomycetes</taxon>
        <taxon>Polyporales</taxon>
        <taxon>Gelatoporiaceae</taxon>
        <taxon>Gelatoporia</taxon>
    </lineage>
</organism>
<dbReference type="GO" id="GO:0046872">
    <property type="term" value="F:metal ion binding"/>
    <property type="evidence" value="ECO:0007669"/>
    <property type="project" value="UniProtKB-KW"/>
</dbReference>